<proteinExistence type="predicted"/>
<organism evidence="1 2">
    <name type="scientific">Metabacillus sediminis</name>
    <dbReference type="NCBI Taxonomy" id="3117746"/>
    <lineage>
        <taxon>Bacteria</taxon>
        <taxon>Bacillati</taxon>
        <taxon>Bacillota</taxon>
        <taxon>Bacilli</taxon>
        <taxon>Bacillales</taxon>
        <taxon>Bacillaceae</taxon>
        <taxon>Metabacillus</taxon>
    </lineage>
</organism>
<dbReference type="RefSeq" id="WP_035413630.1">
    <property type="nucleotide sequence ID" value="NZ_CP147407.1"/>
</dbReference>
<dbReference type="Proteomes" id="UP001377337">
    <property type="component" value="Chromosome"/>
</dbReference>
<evidence type="ECO:0000313" key="1">
    <source>
        <dbReference type="EMBL" id="WXB95874.1"/>
    </source>
</evidence>
<dbReference type="EMBL" id="CP147407">
    <property type="protein sequence ID" value="WXB95874.1"/>
    <property type="molecule type" value="Genomic_DNA"/>
</dbReference>
<evidence type="ECO:0000313" key="2">
    <source>
        <dbReference type="Proteomes" id="UP001377337"/>
    </source>
</evidence>
<dbReference type="Pfam" id="PF26326">
    <property type="entry name" value="YtzJ"/>
    <property type="match status" value="1"/>
</dbReference>
<sequence>MELLTQKMFVNEKVERMKKGYSAYAESPEMASLLKKEISKLKLKVYEDITEMGSWFIPETSGDQEIKRLPKTPL</sequence>
<gene>
    <name evidence="1" type="ORF">WCV65_15075</name>
</gene>
<name>A0ABZ2NDS9_9BACI</name>
<keyword evidence="2" id="KW-1185">Reference proteome</keyword>
<reference evidence="1 2" key="1">
    <citation type="submission" date="2024-02" db="EMBL/GenBank/DDBJ databases">
        <title>Seven novel Bacillus-like species.</title>
        <authorList>
            <person name="Liu G."/>
        </authorList>
    </citation>
    <scope>NUCLEOTIDE SEQUENCE [LARGE SCALE GENOMIC DNA]</scope>
    <source>
        <strain evidence="1 2">FJAT-52054</strain>
    </source>
</reference>
<dbReference type="InterPro" id="IPR058867">
    <property type="entry name" value="YtzJ"/>
</dbReference>
<protein>
    <submittedName>
        <fullName evidence="1">Uncharacterized protein</fullName>
    </submittedName>
</protein>
<accession>A0ABZ2NDS9</accession>